<dbReference type="Proteomes" id="UP001159042">
    <property type="component" value="Unassembled WGS sequence"/>
</dbReference>
<gene>
    <name evidence="2" type="ORF">NQ315_010512</name>
</gene>
<dbReference type="AlphaFoldDB" id="A0AAV8W5A4"/>
<evidence type="ECO:0000313" key="2">
    <source>
        <dbReference type="EMBL" id="KAJ8921604.1"/>
    </source>
</evidence>
<keyword evidence="1" id="KW-0472">Membrane</keyword>
<keyword evidence="3" id="KW-1185">Reference proteome</keyword>
<keyword evidence="1" id="KW-1133">Transmembrane helix</keyword>
<evidence type="ECO:0000313" key="3">
    <source>
        <dbReference type="Proteomes" id="UP001159042"/>
    </source>
</evidence>
<feature type="transmembrane region" description="Helical" evidence="1">
    <location>
        <begin position="120"/>
        <end position="141"/>
    </location>
</feature>
<evidence type="ECO:0000256" key="1">
    <source>
        <dbReference type="SAM" id="Phobius"/>
    </source>
</evidence>
<keyword evidence="1" id="KW-0812">Transmembrane</keyword>
<organism evidence="2 3">
    <name type="scientific">Exocentrus adspersus</name>
    <dbReference type="NCBI Taxonomy" id="1586481"/>
    <lineage>
        <taxon>Eukaryota</taxon>
        <taxon>Metazoa</taxon>
        <taxon>Ecdysozoa</taxon>
        <taxon>Arthropoda</taxon>
        <taxon>Hexapoda</taxon>
        <taxon>Insecta</taxon>
        <taxon>Pterygota</taxon>
        <taxon>Neoptera</taxon>
        <taxon>Endopterygota</taxon>
        <taxon>Coleoptera</taxon>
        <taxon>Polyphaga</taxon>
        <taxon>Cucujiformia</taxon>
        <taxon>Chrysomeloidea</taxon>
        <taxon>Cerambycidae</taxon>
        <taxon>Lamiinae</taxon>
        <taxon>Acanthocinini</taxon>
        <taxon>Exocentrus</taxon>
    </lineage>
</organism>
<dbReference type="EMBL" id="JANEYG010000009">
    <property type="protein sequence ID" value="KAJ8921604.1"/>
    <property type="molecule type" value="Genomic_DNA"/>
</dbReference>
<comment type="caution">
    <text evidence="2">The sequence shown here is derived from an EMBL/GenBank/DDBJ whole genome shotgun (WGS) entry which is preliminary data.</text>
</comment>
<sequence length="160" mass="18297">MNQGSWEWKSMGITALLFCKTSKIYGFLYIYFVVVHKQDSGDLRCTGCLKANQFFTSFWSHPVGSRSVGLQSGKPQNTVAFNALKQSPMFHDVDLRIGKYLLVQMEWVTSDGNIGTLGTYFGLNWIFLFIHLSITFTFHFYSYSHFCRPTLGAINCNVLF</sequence>
<protein>
    <submittedName>
        <fullName evidence="2">Uncharacterized protein</fullName>
    </submittedName>
</protein>
<accession>A0AAV8W5A4</accession>
<feature type="transmembrane region" description="Helical" evidence="1">
    <location>
        <begin position="12"/>
        <end position="34"/>
    </location>
</feature>
<proteinExistence type="predicted"/>
<reference evidence="2 3" key="1">
    <citation type="journal article" date="2023" name="Insect Mol. Biol.">
        <title>Genome sequencing provides insights into the evolution of gene families encoding plant cell wall-degrading enzymes in longhorned beetles.</title>
        <authorList>
            <person name="Shin N.R."/>
            <person name="Okamura Y."/>
            <person name="Kirsch R."/>
            <person name="Pauchet Y."/>
        </authorList>
    </citation>
    <scope>NUCLEOTIDE SEQUENCE [LARGE SCALE GENOMIC DNA]</scope>
    <source>
        <strain evidence="2">EAD_L_NR</strain>
    </source>
</reference>
<name>A0AAV8W5A4_9CUCU</name>